<evidence type="ECO:0000256" key="3">
    <source>
        <dbReference type="ARBA" id="ARBA00022475"/>
    </source>
</evidence>
<proteinExistence type="inferred from homology"/>
<evidence type="ECO:0000256" key="10">
    <source>
        <dbReference type="SAM" id="Coils"/>
    </source>
</evidence>
<dbReference type="GO" id="GO:0005886">
    <property type="term" value="C:plasma membrane"/>
    <property type="evidence" value="ECO:0007669"/>
    <property type="project" value="UniProtKB-SubCell"/>
</dbReference>
<evidence type="ECO:0000256" key="4">
    <source>
        <dbReference type="ARBA" id="ARBA00022692"/>
    </source>
</evidence>
<feature type="transmembrane region" description="Helical" evidence="11">
    <location>
        <begin position="167"/>
        <end position="192"/>
    </location>
</feature>
<dbReference type="NCBIfam" id="TIGR03592">
    <property type="entry name" value="yidC_oxa1_cterm"/>
    <property type="match status" value="1"/>
</dbReference>
<reference evidence="13 14" key="1">
    <citation type="submission" date="2016-11" db="EMBL/GenBank/DDBJ databases">
        <authorList>
            <person name="Jaros S."/>
            <person name="Januszkiewicz K."/>
            <person name="Wedrychowicz H."/>
        </authorList>
    </citation>
    <scope>NUCLEOTIDE SEQUENCE [LARGE SCALE GENOMIC DNA]</scope>
    <source>
        <strain evidence="13 14">DSM 15212</strain>
    </source>
</reference>
<keyword evidence="6 11" id="KW-1133">Transmembrane helix</keyword>
<dbReference type="GO" id="GO:0051205">
    <property type="term" value="P:protein insertion into membrane"/>
    <property type="evidence" value="ECO:0007669"/>
    <property type="project" value="TreeGrafter"/>
</dbReference>
<dbReference type="EMBL" id="FRAG01000067">
    <property type="protein sequence ID" value="SHK46973.1"/>
    <property type="molecule type" value="Genomic_DNA"/>
</dbReference>
<evidence type="ECO:0000313" key="13">
    <source>
        <dbReference type="EMBL" id="SHK46973.1"/>
    </source>
</evidence>
<evidence type="ECO:0000256" key="7">
    <source>
        <dbReference type="ARBA" id="ARBA00023136"/>
    </source>
</evidence>
<feature type="transmembrane region" description="Helical" evidence="11">
    <location>
        <begin position="132"/>
        <end position="155"/>
    </location>
</feature>
<keyword evidence="8" id="KW-0143">Chaperone</keyword>
<keyword evidence="7 11" id="KW-0472">Membrane</keyword>
<feature type="domain" description="Membrane insertase YidC/Oxa/ALB C-terminal" evidence="12">
    <location>
        <begin position="22"/>
        <end position="205"/>
    </location>
</feature>
<keyword evidence="10" id="KW-0175">Coiled coil</keyword>
<dbReference type="InterPro" id="IPR047196">
    <property type="entry name" value="YidC_ALB_C"/>
</dbReference>
<keyword evidence="14" id="KW-1185">Reference proteome</keyword>
<dbReference type="GO" id="GO:0015031">
    <property type="term" value="P:protein transport"/>
    <property type="evidence" value="ECO:0007669"/>
    <property type="project" value="UniProtKB-KW"/>
</dbReference>
<dbReference type="PANTHER" id="PTHR12428">
    <property type="entry name" value="OXA1"/>
    <property type="match status" value="1"/>
</dbReference>
<sequence length="217" mass="24705">MNIITELISTLLAQVNNVIGDWGITIIFITLTIKIMMIPLTIKQRKSMEQQQELSKEIEAIKKKYHNDKENMEKEITRVTAKYASSMWGCLTSFIQLPIIISLYRAILVIPVEVGSTVILPWIGNLKTPDPYYLVPIISAVIQLSPNIMYYLKWFKGIGLAKPNKSILISILIVNALFITKAPVIIGLYWIVNGIYTAVEQLIFNIIRVRRVGKLMN</sequence>
<dbReference type="Proteomes" id="UP000184465">
    <property type="component" value="Unassembled WGS sequence"/>
</dbReference>
<evidence type="ECO:0000256" key="6">
    <source>
        <dbReference type="ARBA" id="ARBA00022989"/>
    </source>
</evidence>
<dbReference type="CDD" id="cd20070">
    <property type="entry name" value="5TM_YidC_Alb3"/>
    <property type="match status" value="1"/>
</dbReference>
<name>A0A1M6SQH6_PARC5</name>
<evidence type="ECO:0000256" key="1">
    <source>
        <dbReference type="ARBA" id="ARBA00004651"/>
    </source>
</evidence>
<dbReference type="STRING" id="1121301.SAMN02745912_03396"/>
<dbReference type="Pfam" id="PF02096">
    <property type="entry name" value="60KD_IMP"/>
    <property type="match status" value="1"/>
</dbReference>
<keyword evidence="4 9" id="KW-0812">Transmembrane</keyword>
<evidence type="ECO:0000256" key="11">
    <source>
        <dbReference type="SAM" id="Phobius"/>
    </source>
</evidence>
<evidence type="ECO:0000256" key="2">
    <source>
        <dbReference type="ARBA" id="ARBA00022448"/>
    </source>
</evidence>
<gene>
    <name evidence="13" type="ORF">SAMN02745912_03396</name>
</gene>
<keyword evidence="2" id="KW-0813">Transport</keyword>
<accession>A0A1M6SQH6</accession>
<feature type="transmembrane region" description="Helical" evidence="11">
    <location>
        <begin position="88"/>
        <end position="112"/>
    </location>
</feature>
<organism evidence="13 14">
    <name type="scientific">Paramaledivibacter caminithermalis (strain DSM 15212 / CIP 107654 / DViRD3)</name>
    <name type="common">Clostridium caminithermale</name>
    <dbReference type="NCBI Taxonomy" id="1121301"/>
    <lineage>
        <taxon>Bacteria</taxon>
        <taxon>Bacillati</taxon>
        <taxon>Bacillota</taxon>
        <taxon>Clostridia</taxon>
        <taxon>Peptostreptococcales</taxon>
        <taxon>Caminicellaceae</taxon>
        <taxon>Paramaledivibacter</taxon>
    </lineage>
</organism>
<evidence type="ECO:0000256" key="9">
    <source>
        <dbReference type="RuleBase" id="RU003945"/>
    </source>
</evidence>
<feature type="coiled-coil region" evidence="10">
    <location>
        <begin position="44"/>
        <end position="82"/>
    </location>
</feature>
<comment type="subcellular location">
    <subcellularLocation>
        <location evidence="1">Cell membrane</location>
        <topology evidence="1">Multi-pass membrane protein</topology>
    </subcellularLocation>
    <subcellularLocation>
        <location evidence="9">Membrane</location>
        <topology evidence="9">Multi-pass membrane protein</topology>
    </subcellularLocation>
</comment>
<dbReference type="InterPro" id="IPR028055">
    <property type="entry name" value="YidC/Oxa/ALB_C"/>
</dbReference>
<evidence type="ECO:0000313" key="14">
    <source>
        <dbReference type="Proteomes" id="UP000184465"/>
    </source>
</evidence>
<dbReference type="PANTHER" id="PTHR12428:SF65">
    <property type="entry name" value="CYTOCHROME C OXIDASE ASSEMBLY PROTEIN COX18, MITOCHONDRIAL"/>
    <property type="match status" value="1"/>
</dbReference>
<dbReference type="RefSeq" id="WP_073152814.1">
    <property type="nucleotide sequence ID" value="NZ_FRAG01000067.1"/>
</dbReference>
<dbReference type="InterPro" id="IPR001708">
    <property type="entry name" value="YidC/ALB3/OXA1/COX18"/>
</dbReference>
<dbReference type="AlphaFoldDB" id="A0A1M6SQH6"/>
<protein>
    <submittedName>
        <fullName evidence="13">Membrane protein insertase, YidC/Oxa1 family, C-terminal domain-containing protein</fullName>
    </submittedName>
</protein>
<evidence type="ECO:0000256" key="8">
    <source>
        <dbReference type="ARBA" id="ARBA00023186"/>
    </source>
</evidence>
<feature type="transmembrane region" description="Helical" evidence="11">
    <location>
        <begin position="22"/>
        <end position="42"/>
    </location>
</feature>
<keyword evidence="3" id="KW-1003">Cell membrane</keyword>
<evidence type="ECO:0000256" key="5">
    <source>
        <dbReference type="ARBA" id="ARBA00022927"/>
    </source>
</evidence>
<dbReference type="GO" id="GO:0032977">
    <property type="term" value="F:membrane insertase activity"/>
    <property type="evidence" value="ECO:0007669"/>
    <property type="project" value="InterPro"/>
</dbReference>
<comment type="similarity">
    <text evidence="9">Belongs to the OXA1/ALB3/YidC family.</text>
</comment>
<keyword evidence="5" id="KW-0653">Protein transport</keyword>
<evidence type="ECO:0000259" key="12">
    <source>
        <dbReference type="Pfam" id="PF02096"/>
    </source>
</evidence>
<dbReference type="OrthoDB" id="2380676at2"/>